<dbReference type="EMBL" id="CP144754">
    <property type="protein sequence ID" value="WVZ99504.1"/>
    <property type="molecule type" value="Genomic_DNA"/>
</dbReference>
<keyword evidence="2" id="KW-1185">Reference proteome</keyword>
<dbReference type="InterPro" id="IPR032675">
    <property type="entry name" value="LRR_dom_sf"/>
</dbReference>
<proteinExistence type="predicted"/>
<evidence type="ECO:0000313" key="2">
    <source>
        <dbReference type="Proteomes" id="UP001341281"/>
    </source>
</evidence>
<name>A0AAQ3V1U3_PASNO</name>
<dbReference type="SUPFAM" id="SSF52058">
    <property type="entry name" value="L domain-like"/>
    <property type="match status" value="1"/>
</dbReference>
<dbReference type="PANTHER" id="PTHR36766">
    <property type="entry name" value="PLANT BROAD-SPECTRUM MILDEW RESISTANCE PROTEIN RPW8"/>
    <property type="match status" value="1"/>
</dbReference>
<sequence>MEKLKIVGCNSLVALEGAQSLGSLRVMSRVLDWKRFGSTDYYFLTVSFCKHLTSLQRLVLDRSWYFDEDINVSGGLTWEQALQLLTSLQELFGYCRGLSDLPVGLHSLPLLKRLEIIDCPSISSLPESGLPPSLEDLEVRDCSEELTEQCRMLATSKLTAIIDGRYVY</sequence>
<dbReference type="Gene3D" id="3.80.10.10">
    <property type="entry name" value="Ribonuclease Inhibitor"/>
    <property type="match status" value="1"/>
</dbReference>
<dbReference type="Proteomes" id="UP001341281">
    <property type="component" value="Chromosome 10"/>
</dbReference>
<reference evidence="1 2" key="1">
    <citation type="submission" date="2024-02" db="EMBL/GenBank/DDBJ databases">
        <title>High-quality chromosome-scale genome assembly of Pensacola bahiagrass (Paspalum notatum Flugge var. saurae).</title>
        <authorList>
            <person name="Vega J.M."/>
            <person name="Podio M."/>
            <person name="Orjuela J."/>
            <person name="Siena L.A."/>
            <person name="Pessino S.C."/>
            <person name="Combes M.C."/>
            <person name="Mariac C."/>
            <person name="Albertini E."/>
            <person name="Pupilli F."/>
            <person name="Ortiz J.P.A."/>
            <person name="Leblanc O."/>
        </authorList>
    </citation>
    <scope>NUCLEOTIDE SEQUENCE [LARGE SCALE GENOMIC DNA]</scope>
    <source>
        <strain evidence="1">R1</strain>
        <tissue evidence="1">Leaf</tissue>
    </source>
</reference>
<organism evidence="1 2">
    <name type="scientific">Paspalum notatum var. saurae</name>
    <dbReference type="NCBI Taxonomy" id="547442"/>
    <lineage>
        <taxon>Eukaryota</taxon>
        <taxon>Viridiplantae</taxon>
        <taxon>Streptophyta</taxon>
        <taxon>Embryophyta</taxon>
        <taxon>Tracheophyta</taxon>
        <taxon>Spermatophyta</taxon>
        <taxon>Magnoliopsida</taxon>
        <taxon>Liliopsida</taxon>
        <taxon>Poales</taxon>
        <taxon>Poaceae</taxon>
        <taxon>PACMAD clade</taxon>
        <taxon>Panicoideae</taxon>
        <taxon>Andropogonodae</taxon>
        <taxon>Paspaleae</taxon>
        <taxon>Paspalinae</taxon>
        <taxon>Paspalum</taxon>
    </lineage>
</organism>
<dbReference type="PANTHER" id="PTHR36766:SF70">
    <property type="entry name" value="DISEASE RESISTANCE PROTEIN RGA4"/>
    <property type="match status" value="1"/>
</dbReference>
<evidence type="ECO:0000313" key="1">
    <source>
        <dbReference type="EMBL" id="WVZ99504.1"/>
    </source>
</evidence>
<dbReference type="AlphaFoldDB" id="A0AAQ3V1U3"/>
<gene>
    <name evidence="1" type="ORF">U9M48_044787</name>
</gene>
<protein>
    <submittedName>
        <fullName evidence="1">Uncharacterized protein</fullName>
    </submittedName>
</protein>
<accession>A0AAQ3V1U3</accession>